<accession>A0ABW8I5B8</accession>
<evidence type="ECO:0000313" key="3">
    <source>
        <dbReference type="Proteomes" id="UP001619911"/>
    </source>
</evidence>
<keyword evidence="3" id="KW-1185">Reference proteome</keyword>
<protein>
    <recommendedName>
        <fullName evidence="4">DUF3679 domain-containing protein</fullName>
    </recommendedName>
</protein>
<sequence>MKTFLLKICLVVSIFFMGVLIGSFHNRSWQEPSPYEKAALIKKEKAPAFSFFQKDEAEMDLRMRKKKIEDGESVNVFSKVGQSLAEAVSVAAASLFNG</sequence>
<organism evidence="2 3">
    <name type="scientific">Bacillus lumedeiriae</name>
    <dbReference type="NCBI Taxonomy" id="3058829"/>
    <lineage>
        <taxon>Bacteria</taxon>
        <taxon>Bacillati</taxon>
        <taxon>Bacillota</taxon>
        <taxon>Bacilli</taxon>
        <taxon>Bacillales</taxon>
        <taxon>Bacillaceae</taxon>
        <taxon>Bacillus</taxon>
    </lineage>
</organism>
<keyword evidence="1" id="KW-0812">Transmembrane</keyword>
<evidence type="ECO:0000256" key="1">
    <source>
        <dbReference type="SAM" id="Phobius"/>
    </source>
</evidence>
<evidence type="ECO:0008006" key="4">
    <source>
        <dbReference type="Google" id="ProtNLM"/>
    </source>
</evidence>
<dbReference type="EMBL" id="JAUIYO010000001">
    <property type="protein sequence ID" value="MFK2824424.1"/>
    <property type="molecule type" value="Genomic_DNA"/>
</dbReference>
<keyword evidence="1" id="KW-1133">Transmembrane helix</keyword>
<dbReference type="InterPro" id="IPR020534">
    <property type="entry name" value="Uncharacterised_YqxA"/>
</dbReference>
<gene>
    <name evidence="2" type="ORF">QYG89_01765</name>
</gene>
<comment type="caution">
    <text evidence="2">The sequence shown here is derived from an EMBL/GenBank/DDBJ whole genome shotgun (WGS) entry which is preliminary data.</text>
</comment>
<dbReference type="Pfam" id="PF12438">
    <property type="entry name" value="DUF3679"/>
    <property type="match status" value="1"/>
</dbReference>
<name>A0ABW8I5B8_9BACI</name>
<evidence type="ECO:0000313" key="2">
    <source>
        <dbReference type="EMBL" id="MFK2824424.1"/>
    </source>
</evidence>
<dbReference type="RefSeq" id="WP_404313942.1">
    <property type="nucleotide sequence ID" value="NZ_JAUIYO010000001.1"/>
</dbReference>
<keyword evidence="1" id="KW-0472">Membrane</keyword>
<proteinExistence type="predicted"/>
<feature type="transmembrane region" description="Helical" evidence="1">
    <location>
        <begin position="5"/>
        <end position="24"/>
    </location>
</feature>
<reference evidence="2 3" key="1">
    <citation type="submission" date="2023-07" db="EMBL/GenBank/DDBJ databases">
        <title>Bacillus lucianemedeirus sp. nov, a new species isolated from an immunobiological production facility.</title>
        <authorList>
            <person name="Costa L.V."/>
            <person name="Miranda R.V.S.L."/>
            <person name="Brandao M.L.L."/>
            <person name="Reis C.M.F."/>
            <person name="Frazao A.M."/>
            <person name="Cruz F.V."/>
            <person name="Baio P.V.P."/>
            <person name="Veras J.F.C."/>
            <person name="Ramos J.N."/>
            <person name="Vieira V."/>
        </authorList>
    </citation>
    <scope>NUCLEOTIDE SEQUENCE [LARGE SCALE GENOMIC DNA]</scope>
    <source>
        <strain evidence="2 3">B190/17</strain>
    </source>
</reference>
<dbReference type="Proteomes" id="UP001619911">
    <property type="component" value="Unassembled WGS sequence"/>
</dbReference>